<accession>A0ABP6G209</accession>
<dbReference type="Proteomes" id="UP001500886">
    <property type="component" value="Unassembled WGS sequence"/>
</dbReference>
<comment type="caution">
    <text evidence="1">The sequence shown here is derived from an EMBL/GenBank/DDBJ whole genome shotgun (WGS) entry which is preliminary data.</text>
</comment>
<sequence length="384" mass="40938">MLLAAVAPLDTEERWRVLADPLVRAALRGALPPQVLHTVAGTAPAAGPRVWGLRRGPDEHLPALAERTLCVPGPRERAALRDAARTLRTTLPRVWDGAVRHVRLVAVAAEPDGPYVPGAAFVERAALGDPATAAARLLDEALRQKLADVAEAHPLTVPRAARATVDAPWEPPGLCEAGHWDTARAVTALHGYVHLAVLHTLRGTDGRAAYERAHHLGDRLTTTARDGLTPAGRLLTARLGRVLAATGHPPPPPGAVLHLLLDRYVREAAGVAAGPLAHDSLLQPQLRAEMRAVRTVLAALGAWTELGELTAAQRHLPYAEARRRIAATLRRLAPDGRSLEPLAPGADRTLRLMVEHGSRELALLGALTPPRPRTPTHRPGARSG</sequence>
<proteinExistence type="predicted"/>
<evidence type="ECO:0000313" key="1">
    <source>
        <dbReference type="EMBL" id="GAA2710744.1"/>
    </source>
</evidence>
<evidence type="ECO:0000313" key="2">
    <source>
        <dbReference type="Proteomes" id="UP001500886"/>
    </source>
</evidence>
<evidence type="ECO:0008006" key="3">
    <source>
        <dbReference type="Google" id="ProtNLM"/>
    </source>
</evidence>
<name>A0ABP6G209_9ACTN</name>
<reference evidence="2" key="1">
    <citation type="journal article" date="2019" name="Int. J. Syst. Evol. Microbiol.">
        <title>The Global Catalogue of Microorganisms (GCM) 10K type strain sequencing project: providing services to taxonomists for standard genome sequencing and annotation.</title>
        <authorList>
            <consortium name="The Broad Institute Genomics Platform"/>
            <consortium name="The Broad Institute Genome Sequencing Center for Infectious Disease"/>
            <person name="Wu L."/>
            <person name="Ma J."/>
        </authorList>
    </citation>
    <scope>NUCLEOTIDE SEQUENCE [LARGE SCALE GENOMIC DNA]</scope>
    <source>
        <strain evidence="2">JCM 4542</strain>
    </source>
</reference>
<gene>
    <name evidence="1" type="ORF">GCM10010315_11180</name>
</gene>
<protein>
    <recommendedName>
        <fullName evidence="3">Thiopeptide-type bacteriocin biosynthesis domain-containing protein</fullName>
    </recommendedName>
</protein>
<keyword evidence="2" id="KW-1185">Reference proteome</keyword>
<dbReference type="EMBL" id="BAAASL010000003">
    <property type="protein sequence ID" value="GAA2710744.1"/>
    <property type="molecule type" value="Genomic_DNA"/>
</dbReference>
<organism evidence="1 2">
    <name type="scientific">Streptomyces luteosporeus</name>
    <dbReference type="NCBI Taxonomy" id="173856"/>
    <lineage>
        <taxon>Bacteria</taxon>
        <taxon>Bacillati</taxon>
        <taxon>Actinomycetota</taxon>
        <taxon>Actinomycetes</taxon>
        <taxon>Kitasatosporales</taxon>
        <taxon>Streptomycetaceae</taxon>
        <taxon>Streptomyces</taxon>
    </lineage>
</organism>